<dbReference type="Pfam" id="PF08808">
    <property type="entry name" value="RES"/>
    <property type="match status" value="1"/>
</dbReference>
<sequence length="149" mass="17076">MQVFRITKEQWAGNLRGSGFAARWNSNGVFMCYSASSRALACLEMVVHLTGDRLASPFKITVIDIPDEVAIKKINPAYLPADWTDFRQYDVCQAIGDDWIKSFETCILQVPSAIIKNEYNFLINSQHQDFQKIKVVEIEDFTFDSRLKD</sequence>
<accession>A0A1I5USN2</accession>
<dbReference type="InterPro" id="IPR014914">
    <property type="entry name" value="RES_dom"/>
</dbReference>
<protein>
    <submittedName>
        <fullName evidence="2">RES domain-containing protein</fullName>
    </submittedName>
</protein>
<name>A0A1I5USN2_9BACT</name>
<evidence type="ECO:0000313" key="2">
    <source>
        <dbReference type="EMBL" id="SFP98202.1"/>
    </source>
</evidence>
<evidence type="ECO:0000313" key="3">
    <source>
        <dbReference type="Proteomes" id="UP000199306"/>
    </source>
</evidence>
<gene>
    <name evidence="2" type="ORF">SAMN04515674_10838</name>
</gene>
<dbReference type="OrthoDB" id="9789501at2"/>
<proteinExistence type="predicted"/>
<keyword evidence="3" id="KW-1185">Reference proteome</keyword>
<dbReference type="AlphaFoldDB" id="A0A1I5USN2"/>
<dbReference type="Proteomes" id="UP000199306">
    <property type="component" value="Unassembled WGS sequence"/>
</dbReference>
<organism evidence="2 3">
    <name type="scientific">Pseudarcicella hirudinis</name>
    <dbReference type="NCBI Taxonomy" id="1079859"/>
    <lineage>
        <taxon>Bacteria</taxon>
        <taxon>Pseudomonadati</taxon>
        <taxon>Bacteroidota</taxon>
        <taxon>Cytophagia</taxon>
        <taxon>Cytophagales</taxon>
        <taxon>Flectobacillaceae</taxon>
        <taxon>Pseudarcicella</taxon>
    </lineage>
</organism>
<dbReference type="EMBL" id="FOXH01000008">
    <property type="protein sequence ID" value="SFP98202.1"/>
    <property type="molecule type" value="Genomic_DNA"/>
</dbReference>
<reference evidence="2 3" key="1">
    <citation type="submission" date="2016-10" db="EMBL/GenBank/DDBJ databases">
        <authorList>
            <person name="de Groot N.N."/>
        </authorList>
    </citation>
    <scope>NUCLEOTIDE SEQUENCE [LARGE SCALE GENOMIC DNA]</scope>
    <source>
        <strain evidence="3">E92,LMG 26720,CCM 7988</strain>
    </source>
</reference>
<dbReference type="SMART" id="SM00953">
    <property type="entry name" value="RES"/>
    <property type="match status" value="1"/>
</dbReference>
<evidence type="ECO:0000259" key="1">
    <source>
        <dbReference type="SMART" id="SM00953"/>
    </source>
</evidence>
<feature type="domain" description="RES" evidence="1">
    <location>
        <begin position="14"/>
        <end position="137"/>
    </location>
</feature>
<dbReference type="STRING" id="1079859.SAMN04515674_10838"/>
<dbReference type="RefSeq" id="WP_092017885.1">
    <property type="nucleotide sequence ID" value="NZ_FOXH01000008.1"/>
</dbReference>